<dbReference type="Proteomes" id="UP000176665">
    <property type="component" value="Unassembled WGS sequence"/>
</dbReference>
<evidence type="ECO:0000313" key="3">
    <source>
        <dbReference type="Proteomes" id="UP000176665"/>
    </source>
</evidence>
<evidence type="ECO:0000313" key="2">
    <source>
        <dbReference type="EMBL" id="OGG04499.1"/>
    </source>
</evidence>
<evidence type="ECO:0000259" key="1">
    <source>
        <dbReference type="Pfam" id="PF00557"/>
    </source>
</evidence>
<dbReference type="AlphaFoldDB" id="A0A1F5YWC6"/>
<dbReference type="Gene3D" id="3.90.230.10">
    <property type="entry name" value="Creatinase/methionine aminopeptidase superfamily"/>
    <property type="match status" value="1"/>
</dbReference>
<proteinExistence type="predicted"/>
<accession>A0A1F5YWC6</accession>
<feature type="domain" description="Peptidase M24" evidence="1">
    <location>
        <begin position="120"/>
        <end position="194"/>
    </location>
</feature>
<protein>
    <recommendedName>
        <fullName evidence="1">Peptidase M24 domain-containing protein</fullName>
    </recommendedName>
</protein>
<organism evidence="2 3">
    <name type="scientific">Candidatus Gottesmanbacteria bacterium RBG_16_37_8</name>
    <dbReference type="NCBI Taxonomy" id="1798371"/>
    <lineage>
        <taxon>Bacteria</taxon>
        <taxon>Candidatus Gottesmaniibacteriota</taxon>
    </lineage>
</organism>
<dbReference type="InterPro" id="IPR036005">
    <property type="entry name" value="Creatinase/aminopeptidase-like"/>
</dbReference>
<dbReference type="STRING" id="1798371.A2W14_06825"/>
<dbReference type="EMBL" id="MFJA01000001">
    <property type="protein sequence ID" value="OGG04499.1"/>
    <property type="molecule type" value="Genomic_DNA"/>
</dbReference>
<gene>
    <name evidence="2" type="ORF">A2W14_06825</name>
</gene>
<dbReference type="SUPFAM" id="SSF55920">
    <property type="entry name" value="Creatinase/aminopeptidase"/>
    <property type="match status" value="1"/>
</dbReference>
<dbReference type="InterPro" id="IPR000994">
    <property type="entry name" value="Pept_M24"/>
</dbReference>
<sequence>MTFIQKAEAVKTVRKTAAQTCLLSFQKVYSDYKKTSELRFTNTWTKLMEKSNKIHGFWYQPPPTGIAALFFDNMYTDRANYSSLRERNFWPKSNNFLNNSGGGYLFASPFYMINDIPLIGDFGFSFYTGNDPEIKEHYHQCSIILNSLLKKIEPGMKFSRLYTEAVSLMKKKGYGNYIKSSTDKLGTNIGHTIPFLENDPTISDLGVINTGSEEKINNLISIGRIFINENSNFVISNNCGFTFEPRFISLKNQKLPMFSLHQIILFIDGRKEILSDFDGIFNFLKLNY</sequence>
<comment type="caution">
    <text evidence="2">The sequence shown here is derived from an EMBL/GenBank/DDBJ whole genome shotgun (WGS) entry which is preliminary data.</text>
</comment>
<dbReference type="Pfam" id="PF00557">
    <property type="entry name" value="Peptidase_M24"/>
    <property type="match status" value="1"/>
</dbReference>
<name>A0A1F5YWC6_9BACT</name>
<reference evidence="2 3" key="1">
    <citation type="journal article" date="2016" name="Nat. Commun.">
        <title>Thousands of microbial genomes shed light on interconnected biogeochemical processes in an aquifer system.</title>
        <authorList>
            <person name="Anantharaman K."/>
            <person name="Brown C.T."/>
            <person name="Hug L.A."/>
            <person name="Sharon I."/>
            <person name="Castelle C.J."/>
            <person name="Probst A.J."/>
            <person name="Thomas B.C."/>
            <person name="Singh A."/>
            <person name="Wilkins M.J."/>
            <person name="Karaoz U."/>
            <person name="Brodie E.L."/>
            <person name="Williams K.H."/>
            <person name="Hubbard S.S."/>
            <person name="Banfield J.F."/>
        </authorList>
    </citation>
    <scope>NUCLEOTIDE SEQUENCE [LARGE SCALE GENOMIC DNA]</scope>
</reference>